<protein>
    <submittedName>
        <fullName evidence="2">Uncharacterized protein</fullName>
    </submittedName>
</protein>
<reference evidence="2" key="1">
    <citation type="submission" date="2021-10" db="EMBL/GenBank/DDBJ databases">
        <title>De novo Genome Assembly of Clathrus columnatus (Basidiomycota, Fungi) Using Illumina and Nanopore Sequence Data.</title>
        <authorList>
            <person name="Ogiso-Tanaka E."/>
            <person name="Itagaki H."/>
            <person name="Hosoya T."/>
            <person name="Hosaka K."/>
        </authorList>
    </citation>
    <scope>NUCLEOTIDE SEQUENCE</scope>
    <source>
        <strain evidence="2">MO-923</strain>
    </source>
</reference>
<name>A0AAV5A986_9AGAM</name>
<sequence length="113" mass="12863">MQTILKQKTTVDDGKTKNKRSFQSLQSFHITEDQHFWLFQICKNTLTIEADPGEYASTWKTVEKTIYSIKSMDPNLSLVNDSDSELSELSEVGSKSDSPEKLSEEDNIDLDVN</sequence>
<dbReference type="Proteomes" id="UP001050691">
    <property type="component" value="Unassembled WGS sequence"/>
</dbReference>
<dbReference type="EMBL" id="BPWL01000004">
    <property type="protein sequence ID" value="GJJ10023.1"/>
    <property type="molecule type" value="Genomic_DNA"/>
</dbReference>
<proteinExistence type="predicted"/>
<evidence type="ECO:0000313" key="3">
    <source>
        <dbReference type="Proteomes" id="UP001050691"/>
    </source>
</evidence>
<accession>A0AAV5A986</accession>
<dbReference type="AlphaFoldDB" id="A0AAV5A986"/>
<gene>
    <name evidence="2" type="ORF">Clacol_004249</name>
</gene>
<comment type="caution">
    <text evidence="2">The sequence shown here is derived from an EMBL/GenBank/DDBJ whole genome shotgun (WGS) entry which is preliminary data.</text>
</comment>
<evidence type="ECO:0000256" key="1">
    <source>
        <dbReference type="SAM" id="MobiDB-lite"/>
    </source>
</evidence>
<feature type="region of interest" description="Disordered" evidence="1">
    <location>
        <begin position="74"/>
        <end position="113"/>
    </location>
</feature>
<evidence type="ECO:0000313" key="2">
    <source>
        <dbReference type="EMBL" id="GJJ10023.1"/>
    </source>
</evidence>
<organism evidence="2 3">
    <name type="scientific">Clathrus columnatus</name>
    <dbReference type="NCBI Taxonomy" id="1419009"/>
    <lineage>
        <taxon>Eukaryota</taxon>
        <taxon>Fungi</taxon>
        <taxon>Dikarya</taxon>
        <taxon>Basidiomycota</taxon>
        <taxon>Agaricomycotina</taxon>
        <taxon>Agaricomycetes</taxon>
        <taxon>Phallomycetidae</taxon>
        <taxon>Phallales</taxon>
        <taxon>Clathraceae</taxon>
        <taxon>Clathrus</taxon>
    </lineage>
</organism>
<keyword evidence="3" id="KW-1185">Reference proteome</keyword>